<evidence type="ECO:0000256" key="1">
    <source>
        <dbReference type="SAM" id="Phobius"/>
    </source>
</evidence>
<sequence length="305" mass="36280">MIKEHNIEDRNITGQFISKKEKLKRFFSENNSVKLTIITINYNNNSGLIKTIESIINQTWSDFEFIIIDGGSTDESLSTIKKYDKHINYWISERDNGIYDAMNKGIQLAKGTFVNFMSSGNYYYTNTILEEIHDKFRNDVGILYGDSSCFNEAGYDRVEKTPSKLTFSHFVTSGINHQASFIKRDLFFKYFLYNTEYKISSKWEFFIYVICKRNEPYEHLQKTICNYDFSGISPIPKKLYIYHQERETIMKKYFSSFYEDFEYYNTVIDPRIRKVFRIKNNKILWTVLKAFTSIFIFILPKKDTL</sequence>
<dbReference type="OrthoDB" id="9788101at2"/>
<gene>
    <name evidence="3" type="ORF">DMB65_10920</name>
</gene>
<dbReference type="EMBL" id="QJHK01000008">
    <property type="protein sequence ID" value="PXY40738.1"/>
    <property type="molecule type" value="Genomic_DNA"/>
</dbReference>
<dbReference type="Gene3D" id="3.90.550.10">
    <property type="entry name" value="Spore Coat Polysaccharide Biosynthesis Protein SpsA, Chain A"/>
    <property type="match status" value="1"/>
</dbReference>
<dbReference type="PANTHER" id="PTHR22916:SF67">
    <property type="entry name" value="COLANIC ACID BIOSYNTHESIS GLYCOSYL TRANSFERASE WCAE-RELATED"/>
    <property type="match status" value="1"/>
</dbReference>
<keyword evidence="4" id="KW-1185">Reference proteome</keyword>
<dbReference type="AlphaFoldDB" id="A0A2V4BP04"/>
<proteinExistence type="predicted"/>
<evidence type="ECO:0000259" key="2">
    <source>
        <dbReference type="Pfam" id="PF00535"/>
    </source>
</evidence>
<keyword evidence="1" id="KW-0812">Transmembrane</keyword>
<dbReference type="GO" id="GO:0016758">
    <property type="term" value="F:hexosyltransferase activity"/>
    <property type="evidence" value="ECO:0007669"/>
    <property type="project" value="UniProtKB-ARBA"/>
</dbReference>
<keyword evidence="1" id="KW-0472">Membrane</keyword>
<dbReference type="Proteomes" id="UP000247903">
    <property type="component" value="Unassembled WGS sequence"/>
</dbReference>
<feature type="domain" description="Glycosyltransferase 2-like" evidence="2">
    <location>
        <begin position="36"/>
        <end position="168"/>
    </location>
</feature>
<evidence type="ECO:0000313" key="3">
    <source>
        <dbReference type="EMBL" id="PXY40738.1"/>
    </source>
</evidence>
<dbReference type="InterPro" id="IPR029044">
    <property type="entry name" value="Nucleotide-diphossugar_trans"/>
</dbReference>
<reference evidence="3 4" key="1">
    <citation type="submission" date="2018-05" db="EMBL/GenBank/DDBJ databases">
        <title>Flavobacterium sp. strain IMCC34759, incomplete genome.</title>
        <authorList>
            <person name="Joung Y."/>
            <person name="Cho J."/>
        </authorList>
    </citation>
    <scope>NUCLEOTIDE SEQUENCE [LARGE SCALE GENOMIC DNA]</scope>
    <source>
        <strain evidence="3 4">IMCC34759</strain>
    </source>
</reference>
<dbReference type="CDD" id="cd06433">
    <property type="entry name" value="GT_2_WfgS_like"/>
    <property type="match status" value="1"/>
</dbReference>
<feature type="transmembrane region" description="Helical" evidence="1">
    <location>
        <begin position="283"/>
        <end position="300"/>
    </location>
</feature>
<dbReference type="RefSeq" id="WP_110306687.1">
    <property type="nucleotide sequence ID" value="NZ_QJHK01000008.1"/>
</dbReference>
<comment type="caution">
    <text evidence="3">The sequence shown here is derived from an EMBL/GenBank/DDBJ whole genome shotgun (WGS) entry which is preliminary data.</text>
</comment>
<organism evidence="3 4">
    <name type="scientific">Flavobacterium cheongpyeongense</name>
    <dbReference type="NCBI Taxonomy" id="2212651"/>
    <lineage>
        <taxon>Bacteria</taxon>
        <taxon>Pseudomonadati</taxon>
        <taxon>Bacteroidota</taxon>
        <taxon>Flavobacteriia</taxon>
        <taxon>Flavobacteriales</taxon>
        <taxon>Flavobacteriaceae</taxon>
        <taxon>Flavobacterium</taxon>
    </lineage>
</organism>
<protein>
    <submittedName>
        <fullName evidence="3">Glycosyltransferase</fullName>
    </submittedName>
</protein>
<dbReference type="Pfam" id="PF00535">
    <property type="entry name" value="Glycos_transf_2"/>
    <property type="match status" value="1"/>
</dbReference>
<keyword evidence="1" id="KW-1133">Transmembrane helix</keyword>
<accession>A0A2V4BP04</accession>
<keyword evidence="3" id="KW-0808">Transferase</keyword>
<evidence type="ECO:0000313" key="4">
    <source>
        <dbReference type="Proteomes" id="UP000247903"/>
    </source>
</evidence>
<dbReference type="SUPFAM" id="SSF53448">
    <property type="entry name" value="Nucleotide-diphospho-sugar transferases"/>
    <property type="match status" value="1"/>
</dbReference>
<dbReference type="PANTHER" id="PTHR22916">
    <property type="entry name" value="GLYCOSYLTRANSFERASE"/>
    <property type="match status" value="1"/>
</dbReference>
<name>A0A2V4BP04_9FLAO</name>
<dbReference type="InterPro" id="IPR001173">
    <property type="entry name" value="Glyco_trans_2-like"/>
</dbReference>